<evidence type="ECO:0000256" key="3">
    <source>
        <dbReference type="ARBA" id="ARBA00023125"/>
    </source>
</evidence>
<dbReference type="RefSeq" id="WP_021711978.1">
    <property type="nucleotide sequence ID" value="NZ_BATM01000001.1"/>
</dbReference>
<comment type="function">
    <text evidence="4 5">Negative regulator of replication initiation, which contributes to regulation of DNA replication and ensures that replication initiation occurs exactly once per chromosome per cell cycle. Binds to pairs of hemimethylated GATC sequences in the oriC region, thus preventing assembly of replication proteins and re-initiation at newly replicated origins. Repression is relieved when the region becomes fully methylated.</text>
</comment>
<keyword evidence="1 4" id="KW-0963">Cytoplasm</keyword>
<dbReference type="InterPro" id="IPR005621">
    <property type="entry name" value="SeqA"/>
</dbReference>
<feature type="region of interest" description="Disordered" evidence="6">
    <location>
        <begin position="43"/>
        <end position="67"/>
    </location>
</feature>
<dbReference type="EMBL" id="BATM01000001">
    <property type="protein sequence ID" value="GAD78253.1"/>
    <property type="molecule type" value="Genomic_DNA"/>
</dbReference>
<protein>
    <recommendedName>
        <fullName evidence="4 5">Negative modulator of initiation of replication</fullName>
    </recommendedName>
</protein>
<evidence type="ECO:0000256" key="5">
    <source>
        <dbReference type="PIRNR" id="PIRNR019401"/>
    </source>
</evidence>
<dbReference type="Gene3D" id="1.20.1380.10">
    <property type="entry name" value="Replication modulator SeqA, C-terminal DNA-binding domain"/>
    <property type="match status" value="1"/>
</dbReference>
<dbReference type="InterPro" id="IPR036835">
    <property type="entry name" value="SeqA_DNA-bd_C_sf"/>
</dbReference>
<dbReference type="STRING" id="1219080.VEZ01S_01_00320"/>
<comment type="subcellular location">
    <subcellularLocation>
        <location evidence="4 5">Cytoplasm</location>
    </subcellularLocation>
</comment>
<dbReference type="PIRSF" id="PIRSF019401">
    <property type="entry name" value="SeqA"/>
    <property type="match status" value="1"/>
</dbReference>
<dbReference type="eggNOG" id="COG3057">
    <property type="taxonomic scope" value="Bacteria"/>
</dbReference>
<dbReference type="InterPro" id="IPR013321">
    <property type="entry name" value="Arc_rbn_hlx_hlx"/>
</dbReference>
<dbReference type="SUPFAM" id="SSF82808">
    <property type="entry name" value="Replication modulator SeqA, C-terminal DNA-binding domain"/>
    <property type="match status" value="1"/>
</dbReference>
<dbReference type="InterPro" id="IPR010985">
    <property type="entry name" value="Ribbon_hlx_hlx"/>
</dbReference>
<evidence type="ECO:0000259" key="8">
    <source>
        <dbReference type="Pfam" id="PF17206"/>
    </source>
</evidence>
<keyword evidence="2 4" id="KW-0236">DNA replication inhibitor</keyword>
<comment type="similarity">
    <text evidence="4 5">Belongs to the SeqA family.</text>
</comment>
<dbReference type="GO" id="GO:0006355">
    <property type="term" value="P:regulation of DNA-templated transcription"/>
    <property type="evidence" value="ECO:0007669"/>
    <property type="project" value="InterPro"/>
</dbReference>
<evidence type="ECO:0000256" key="6">
    <source>
        <dbReference type="SAM" id="MobiDB-lite"/>
    </source>
</evidence>
<evidence type="ECO:0000256" key="2">
    <source>
        <dbReference type="ARBA" id="ARBA00022880"/>
    </source>
</evidence>
<comment type="subunit">
    <text evidence="4">Homodimer. Polymerizes to form helical filaments.</text>
</comment>
<dbReference type="SUPFAM" id="SSF47598">
    <property type="entry name" value="Ribbon-helix-helix"/>
    <property type="match status" value="1"/>
</dbReference>
<evidence type="ECO:0000256" key="1">
    <source>
        <dbReference type="ARBA" id="ARBA00022490"/>
    </source>
</evidence>
<dbReference type="HAMAP" id="MF_00908">
    <property type="entry name" value="SeqA"/>
    <property type="match status" value="1"/>
</dbReference>
<gene>
    <name evidence="4 9" type="primary">seqA</name>
    <name evidence="9" type="ORF">VEZ01S_01_00320</name>
</gene>
<dbReference type="GO" id="GO:0005737">
    <property type="term" value="C:cytoplasm"/>
    <property type="evidence" value="ECO:0007669"/>
    <property type="project" value="UniProtKB-SubCell"/>
</dbReference>
<evidence type="ECO:0000313" key="9">
    <source>
        <dbReference type="EMBL" id="GAD78253.1"/>
    </source>
</evidence>
<dbReference type="InterPro" id="IPR033761">
    <property type="entry name" value="SeqA_N"/>
</dbReference>
<keyword evidence="3 4" id="KW-0238">DNA-binding</keyword>
<feature type="domain" description="Replication modulator SeqA C-terminal DNA-binding" evidence="7">
    <location>
        <begin position="75"/>
        <end position="181"/>
    </location>
</feature>
<organism evidence="9 10">
    <name type="scientific">Vibrio ezurae NBRC 102218</name>
    <dbReference type="NCBI Taxonomy" id="1219080"/>
    <lineage>
        <taxon>Bacteria</taxon>
        <taxon>Pseudomonadati</taxon>
        <taxon>Pseudomonadota</taxon>
        <taxon>Gammaproteobacteria</taxon>
        <taxon>Vibrionales</taxon>
        <taxon>Vibrionaceae</taxon>
        <taxon>Vibrio</taxon>
    </lineage>
</organism>
<dbReference type="NCBIfam" id="NF008389">
    <property type="entry name" value="PRK11187.1"/>
    <property type="match status" value="1"/>
</dbReference>
<accession>U3CJ47</accession>
<dbReference type="Pfam" id="PF17206">
    <property type="entry name" value="SeqA_N"/>
    <property type="match status" value="1"/>
</dbReference>
<dbReference type="Pfam" id="PF03925">
    <property type="entry name" value="SeqA"/>
    <property type="match status" value="1"/>
</dbReference>
<dbReference type="GO" id="GO:0003677">
    <property type="term" value="F:DNA binding"/>
    <property type="evidence" value="ECO:0007669"/>
    <property type="project" value="UniProtKB-UniRule"/>
</dbReference>
<proteinExistence type="inferred from homology"/>
<evidence type="ECO:0000259" key="7">
    <source>
        <dbReference type="Pfam" id="PF03925"/>
    </source>
</evidence>
<feature type="domain" description="Negative modulator of initiation of replication SeqA N-terminal" evidence="8">
    <location>
        <begin position="1"/>
        <end position="34"/>
    </location>
</feature>
<dbReference type="InterPro" id="IPR026577">
    <property type="entry name" value="SeqA_DNA-bd_C"/>
</dbReference>
<dbReference type="Gene3D" id="1.10.1220.10">
    <property type="entry name" value="Met repressor-like"/>
    <property type="match status" value="1"/>
</dbReference>
<reference evidence="9 10" key="1">
    <citation type="submission" date="2013-09" db="EMBL/GenBank/DDBJ databases">
        <title>Whole genome shotgun sequence of Vibrio ezurae NBRC 102218.</title>
        <authorList>
            <person name="Yoshida I."/>
            <person name="Hosoyama A."/>
            <person name="Numata M."/>
            <person name="Hashimoto M."/>
            <person name="Hosoyama Y."/>
            <person name="Tsuchikane K."/>
            <person name="Noguchi M."/>
            <person name="Hirakata S."/>
            <person name="Ichikawa N."/>
            <person name="Ohji S."/>
            <person name="Yamazoe A."/>
            <person name="Fujita N."/>
        </authorList>
    </citation>
    <scope>NUCLEOTIDE SEQUENCE [LARGE SCALE GENOMIC DNA]</scope>
    <source>
        <strain evidence="9 10">NBRC 102218</strain>
    </source>
</reference>
<comment type="caution">
    <text evidence="4">Lacks conserved residue(s) required for the propagation of feature annotation.</text>
</comment>
<sequence>MKTIEVDEELYRFIASRTQRIGESASDILRRLLDVNGAVEKQAETTPVETEVEPKGPATPITVGKPTQSIDPIKQIRSELISDEFASLDKAIDRFMFMLSALHRIDKDGFAEATQVKGRKRVYFADNEAVLLASGTTTKPRAIPGSPFWVITNNNTSRKRQMVEQLMVRMSFPAELIERVTRSI</sequence>
<name>U3CJ47_9VIBR</name>
<dbReference type="Proteomes" id="UP000016562">
    <property type="component" value="Unassembled WGS sequence"/>
</dbReference>
<evidence type="ECO:0000313" key="10">
    <source>
        <dbReference type="Proteomes" id="UP000016562"/>
    </source>
</evidence>
<dbReference type="GO" id="GO:0032297">
    <property type="term" value="P:negative regulation of DNA-templated DNA replication initiation"/>
    <property type="evidence" value="ECO:0007669"/>
    <property type="project" value="UniProtKB-UniRule"/>
</dbReference>
<comment type="caution">
    <text evidence="9">The sequence shown here is derived from an EMBL/GenBank/DDBJ whole genome shotgun (WGS) entry which is preliminary data.</text>
</comment>
<keyword evidence="10" id="KW-1185">Reference proteome</keyword>
<dbReference type="AlphaFoldDB" id="U3CJ47"/>
<dbReference type="OrthoDB" id="5591069at2"/>
<evidence type="ECO:0000256" key="4">
    <source>
        <dbReference type="HAMAP-Rule" id="MF_00908"/>
    </source>
</evidence>